<dbReference type="CDD" id="cd05154">
    <property type="entry name" value="ACAD10_11_N-like"/>
    <property type="match status" value="1"/>
</dbReference>
<dbReference type="EMBL" id="BAAAQD010000004">
    <property type="protein sequence ID" value="GAA1510380.1"/>
    <property type="molecule type" value="Genomic_DNA"/>
</dbReference>
<dbReference type="Gene3D" id="3.30.200.20">
    <property type="entry name" value="Phosphorylase Kinase, domain 1"/>
    <property type="match status" value="1"/>
</dbReference>
<evidence type="ECO:0000259" key="1">
    <source>
        <dbReference type="Pfam" id="PF01636"/>
    </source>
</evidence>
<sequence>MPELPGLPSGRIGPWLREHLPERFPGGWDAELISGGLSNITYRIVPAGGEAVILRRPPLGEVLPSAHDMRREHRVLTALGGTAVPVPETLALCTDEEVLGCPFYVMTEARGRVLRTAADTAELSPTVRSELADRLITTLADLHAIEPAAVGLADYGRPDGYAARQLRRWGGQWERSRTRDLPDMDRLLARLAERLPAQAGSALVHGDYRLDNTVVDLTGPARITAVLDWELCTLGDPLADLGVALSYWHDPGDDERGLIPVAAGVTAHEGFPRTHELAERYALRTGRDLTTLPFHLALAAMKLAVILEGVHARFLGGKTVTAGYDNVGAAVPVLVARGLRRLDGSGA</sequence>
<dbReference type="RefSeq" id="WP_344502049.1">
    <property type="nucleotide sequence ID" value="NZ_BAAAQD010000004.1"/>
</dbReference>
<organism evidence="2 3">
    <name type="scientific">Dactylosporangium maewongense</name>
    <dbReference type="NCBI Taxonomy" id="634393"/>
    <lineage>
        <taxon>Bacteria</taxon>
        <taxon>Bacillati</taxon>
        <taxon>Actinomycetota</taxon>
        <taxon>Actinomycetes</taxon>
        <taxon>Micromonosporales</taxon>
        <taxon>Micromonosporaceae</taxon>
        <taxon>Dactylosporangium</taxon>
    </lineage>
</organism>
<dbReference type="PANTHER" id="PTHR47829:SF1">
    <property type="entry name" value="HAD FAMILY PHOSPHATASE"/>
    <property type="match status" value="1"/>
</dbReference>
<proteinExistence type="predicted"/>
<dbReference type="InterPro" id="IPR041726">
    <property type="entry name" value="ACAD10_11_N"/>
</dbReference>
<dbReference type="InterPro" id="IPR052898">
    <property type="entry name" value="ACAD10-like"/>
</dbReference>
<evidence type="ECO:0000313" key="2">
    <source>
        <dbReference type="EMBL" id="GAA1510380.1"/>
    </source>
</evidence>
<dbReference type="PANTHER" id="PTHR47829">
    <property type="entry name" value="HYDROLASE, PUTATIVE (AFU_ORTHOLOGUE AFUA_1G12880)-RELATED"/>
    <property type="match status" value="1"/>
</dbReference>
<keyword evidence="3" id="KW-1185">Reference proteome</keyword>
<dbReference type="SUPFAM" id="SSF56112">
    <property type="entry name" value="Protein kinase-like (PK-like)"/>
    <property type="match status" value="1"/>
</dbReference>
<reference evidence="2 3" key="1">
    <citation type="journal article" date="2019" name="Int. J. Syst. Evol. Microbiol.">
        <title>The Global Catalogue of Microorganisms (GCM) 10K type strain sequencing project: providing services to taxonomists for standard genome sequencing and annotation.</title>
        <authorList>
            <consortium name="The Broad Institute Genomics Platform"/>
            <consortium name="The Broad Institute Genome Sequencing Center for Infectious Disease"/>
            <person name="Wu L."/>
            <person name="Ma J."/>
        </authorList>
    </citation>
    <scope>NUCLEOTIDE SEQUENCE [LARGE SCALE GENOMIC DNA]</scope>
    <source>
        <strain evidence="2 3">JCM 15933</strain>
    </source>
</reference>
<evidence type="ECO:0000313" key="3">
    <source>
        <dbReference type="Proteomes" id="UP001501470"/>
    </source>
</evidence>
<name>A0ABN2A300_9ACTN</name>
<gene>
    <name evidence="2" type="ORF">GCM10009827_025710</name>
</gene>
<feature type="domain" description="Aminoglycoside phosphotransferase" evidence="1">
    <location>
        <begin position="30"/>
        <end position="255"/>
    </location>
</feature>
<protein>
    <submittedName>
        <fullName evidence="2">Phosphotransferase family protein</fullName>
    </submittedName>
</protein>
<dbReference type="InterPro" id="IPR002575">
    <property type="entry name" value="Aminoglycoside_PTrfase"/>
</dbReference>
<dbReference type="Gene3D" id="3.90.1200.10">
    <property type="match status" value="1"/>
</dbReference>
<dbReference type="InterPro" id="IPR011009">
    <property type="entry name" value="Kinase-like_dom_sf"/>
</dbReference>
<accession>A0ABN2A300</accession>
<comment type="caution">
    <text evidence="2">The sequence shown here is derived from an EMBL/GenBank/DDBJ whole genome shotgun (WGS) entry which is preliminary data.</text>
</comment>
<dbReference type="Pfam" id="PF01636">
    <property type="entry name" value="APH"/>
    <property type="match status" value="1"/>
</dbReference>
<dbReference type="Proteomes" id="UP001501470">
    <property type="component" value="Unassembled WGS sequence"/>
</dbReference>